<dbReference type="GO" id="GO:0005886">
    <property type="term" value="C:plasma membrane"/>
    <property type="evidence" value="ECO:0007669"/>
    <property type="project" value="UniProtKB-SubCell"/>
</dbReference>
<keyword evidence="2 10" id="KW-1003">Cell membrane</keyword>
<gene>
    <name evidence="10" type="primary">fluC</name>
    <name evidence="10" type="synonym">crcB</name>
    <name evidence="11" type="ORF">B1H18_33730</name>
</gene>
<comment type="subcellular location">
    <subcellularLocation>
        <location evidence="1 10">Cell membrane</location>
        <topology evidence="1 10">Multi-pass membrane protein</topology>
    </subcellularLocation>
</comment>
<evidence type="ECO:0000256" key="5">
    <source>
        <dbReference type="ARBA" id="ARBA00023136"/>
    </source>
</evidence>
<organism evidence="11 12">
    <name type="scientific">Streptomyces tsukubensis</name>
    <dbReference type="NCBI Taxonomy" id="83656"/>
    <lineage>
        <taxon>Bacteria</taxon>
        <taxon>Bacillati</taxon>
        <taxon>Actinomycetota</taxon>
        <taxon>Actinomycetes</taxon>
        <taxon>Kitasatosporales</taxon>
        <taxon>Streptomycetaceae</taxon>
        <taxon>Streptomyces</taxon>
    </lineage>
</organism>
<evidence type="ECO:0000313" key="12">
    <source>
        <dbReference type="Proteomes" id="UP000190539"/>
    </source>
</evidence>
<keyword evidence="3 10" id="KW-0812">Transmembrane</keyword>
<keyword evidence="10" id="KW-0813">Transport</keyword>
<evidence type="ECO:0000256" key="9">
    <source>
        <dbReference type="ARBA" id="ARBA00049940"/>
    </source>
</evidence>
<keyword evidence="10" id="KW-0915">Sodium</keyword>
<dbReference type="PANTHER" id="PTHR28259:SF1">
    <property type="entry name" value="FLUORIDE EXPORT PROTEIN 1-RELATED"/>
    <property type="match status" value="1"/>
</dbReference>
<dbReference type="OrthoDB" id="5148600at2"/>
<dbReference type="PANTHER" id="PTHR28259">
    <property type="entry name" value="FLUORIDE EXPORT PROTEIN 1-RELATED"/>
    <property type="match status" value="1"/>
</dbReference>
<evidence type="ECO:0000256" key="8">
    <source>
        <dbReference type="ARBA" id="ARBA00035585"/>
    </source>
</evidence>
<evidence type="ECO:0000256" key="1">
    <source>
        <dbReference type="ARBA" id="ARBA00004651"/>
    </source>
</evidence>
<keyword evidence="6 10" id="KW-0407">Ion channel</keyword>
<dbReference type="AlphaFoldDB" id="A0A1V3ZZ77"/>
<accession>A0A1V3ZZ77</accession>
<evidence type="ECO:0000256" key="4">
    <source>
        <dbReference type="ARBA" id="ARBA00022989"/>
    </source>
</evidence>
<dbReference type="EMBL" id="MVFC01000057">
    <property type="protein sequence ID" value="OON71467.1"/>
    <property type="molecule type" value="Genomic_DNA"/>
</dbReference>
<dbReference type="GO" id="GO:0140114">
    <property type="term" value="P:cellular detoxification of fluoride"/>
    <property type="evidence" value="ECO:0007669"/>
    <property type="project" value="UniProtKB-UniRule"/>
</dbReference>
<keyword evidence="12" id="KW-1185">Reference proteome</keyword>
<comment type="activity regulation">
    <text evidence="10">Na(+) is not transported, but it plays an essential structural role and its presence is essential for fluoride channel function.</text>
</comment>
<feature type="transmembrane region" description="Helical" evidence="10">
    <location>
        <begin position="32"/>
        <end position="52"/>
    </location>
</feature>
<dbReference type="Pfam" id="PF02537">
    <property type="entry name" value="CRCB"/>
    <property type="match status" value="1"/>
</dbReference>
<dbReference type="Proteomes" id="UP000190539">
    <property type="component" value="Unassembled WGS sequence"/>
</dbReference>
<dbReference type="HAMAP" id="MF_00454">
    <property type="entry name" value="FluC"/>
    <property type="match status" value="1"/>
</dbReference>
<evidence type="ECO:0000256" key="3">
    <source>
        <dbReference type="ARBA" id="ARBA00022692"/>
    </source>
</evidence>
<dbReference type="GO" id="GO:0062054">
    <property type="term" value="F:fluoride channel activity"/>
    <property type="evidence" value="ECO:0007669"/>
    <property type="project" value="UniProtKB-UniRule"/>
</dbReference>
<dbReference type="STRING" id="83656.B1H18_33730"/>
<comment type="similarity">
    <text evidence="7 10">Belongs to the fluoride channel Fluc/FEX (TC 1.A.43) family.</text>
</comment>
<dbReference type="GO" id="GO:0046872">
    <property type="term" value="F:metal ion binding"/>
    <property type="evidence" value="ECO:0007669"/>
    <property type="project" value="UniProtKB-KW"/>
</dbReference>
<feature type="transmembrane region" description="Helical" evidence="10">
    <location>
        <begin position="96"/>
        <end position="120"/>
    </location>
</feature>
<keyword evidence="4 10" id="KW-1133">Transmembrane helix</keyword>
<keyword evidence="10" id="KW-0479">Metal-binding</keyword>
<keyword evidence="5 10" id="KW-0472">Membrane</keyword>
<protein>
    <recommendedName>
        <fullName evidence="10">Fluoride-specific ion channel FluC</fullName>
    </recommendedName>
</protein>
<feature type="binding site" evidence="10">
    <location>
        <position position="74"/>
    </location>
    <ligand>
        <name>Na(+)</name>
        <dbReference type="ChEBI" id="CHEBI:29101"/>
        <note>structural</note>
    </ligand>
</feature>
<comment type="caution">
    <text evidence="11">The sequence shown here is derived from an EMBL/GenBank/DDBJ whole genome shotgun (WGS) entry which is preliminary data.</text>
</comment>
<dbReference type="InterPro" id="IPR003691">
    <property type="entry name" value="FluC"/>
</dbReference>
<proteinExistence type="inferred from homology"/>
<evidence type="ECO:0000256" key="6">
    <source>
        <dbReference type="ARBA" id="ARBA00023303"/>
    </source>
</evidence>
<comment type="function">
    <text evidence="9 10">Fluoride-specific ion channel. Important for reducing fluoride concentration in the cell, thus reducing its toxicity.</text>
</comment>
<reference evidence="11 12" key="1">
    <citation type="submission" date="2017-02" db="EMBL/GenBank/DDBJ databases">
        <title>Draft Genome Sequence of Streptomyces tsukubaensis F601, a Producer of the immunosuppressant tacrolimus FK506.</title>
        <authorList>
            <person name="Zong G."/>
            <person name="Zhong C."/>
            <person name="Fu J."/>
            <person name="Qin R."/>
            <person name="Cao G."/>
        </authorList>
    </citation>
    <scope>NUCLEOTIDE SEQUENCE [LARGE SCALE GENOMIC DNA]</scope>
    <source>
        <strain evidence="11 12">F601</strain>
    </source>
</reference>
<feature type="binding site" evidence="10">
    <location>
        <position position="77"/>
    </location>
    <ligand>
        <name>Na(+)</name>
        <dbReference type="ChEBI" id="CHEBI:29101"/>
        <note>structural</note>
    </ligand>
</feature>
<evidence type="ECO:0000256" key="2">
    <source>
        <dbReference type="ARBA" id="ARBA00022475"/>
    </source>
</evidence>
<evidence type="ECO:0000256" key="10">
    <source>
        <dbReference type="HAMAP-Rule" id="MF_00454"/>
    </source>
</evidence>
<name>A0A1V3ZZ77_9ACTN</name>
<evidence type="ECO:0000313" key="11">
    <source>
        <dbReference type="EMBL" id="OON71467.1"/>
    </source>
</evidence>
<keyword evidence="10" id="KW-0406">Ion transport</keyword>
<dbReference type="RefSeq" id="WP_077974314.1">
    <property type="nucleotide sequence ID" value="NZ_CP045178.1"/>
</dbReference>
<comment type="catalytic activity">
    <reaction evidence="8">
        <text>fluoride(in) = fluoride(out)</text>
        <dbReference type="Rhea" id="RHEA:76159"/>
        <dbReference type="ChEBI" id="CHEBI:17051"/>
    </reaction>
    <physiologicalReaction direction="left-to-right" evidence="8">
        <dbReference type="Rhea" id="RHEA:76160"/>
    </physiologicalReaction>
</comment>
<feature type="transmembrane region" description="Helical" evidence="10">
    <location>
        <begin position="64"/>
        <end position="84"/>
    </location>
</feature>
<sequence>MIDLLLVLAGGLVGAPLRYLLGVDAKHRLHSAFPWGTFAANAGAALFLGFVSEAVTDGDLGSRLQLLLAVGFCGALSTWSTFSYELLTLTSARRLALAAGYLLLSVLAGVGLSFAGAAVADAAF</sequence>
<evidence type="ECO:0000256" key="7">
    <source>
        <dbReference type="ARBA" id="ARBA00035120"/>
    </source>
</evidence>